<dbReference type="InterPro" id="IPR029063">
    <property type="entry name" value="SAM-dependent_MTases_sf"/>
</dbReference>
<gene>
    <name evidence="2" type="ORF">AVDCRST_MAG05-1849</name>
</gene>
<evidence type="ECO:0000313" key="2">
    <source>
        <dbReference type="EMBL" id="CAA9491346.1"/>
    </source>
</evidence>
<dbReference type="Gene3D" id="3.40.50.150">
    <property type="entry name" value="Vaccinia Virus protein VP39"/>
    <property type="match status" value="1"/>
</dbReference>
<dbReference type="AlphaFoldDB" id="A0A6J4S715"/>
<sequence length="210" mass="22662">METRQRAIDAVRAQFGRPTGLGGCAAGLLMTHRPSNRRRNVWAVSMLDVQRDDRVLEIGFGPGLAIRELGRLASEGYVCGIDHSGLMLRRAKRLNAEGLRRGVVDLRLGSAEDLPLFDEPFDKILAVNSTMFWREPVARLAELRLLLRPGGMIAVAHQPRGPGATDETSAAKGRETAAALDRAGFSSVRLESLRLKPAVVCALGVNGAGT</sequence>
<dbReference type="Pfam" id="PF08241">
    <property type="entry name" value="Methyltransf_11"/>
    <property type="match status" value="1"/>
</dbReference>
<organism evidence="2">
    <name type="scientific">uncultured Rubrobacteraceae bacterium</name>
    <dbReference type="NCBI Taxonomy" id="349277"/>
    <lineage>
        <taxon>Bacteria</taxon>
        <taxon>Bacillati</taxon>
        <taxon>Actinomycetota</taxon>
        <taxon>Rubrobacteria</taxon>
        <taxon>Rubrobacterales</taxon>
        <taxon>Rubrobacteraceae</taxon>
        <taxon>environmental samples</taxon>
    </lineage>
</organism>
<dbReference type="EMBL" id="CADCVM010000202">
    <property type="protein sequence ID" value="CAA9491346.1"/>
    <property type="molecule type" value="Genomic_DNA"/>
</dbReference>
<dbReference type="CDD" id="cd02440">
    <property type="entry name" value="AdoMet_MTases"/>
    <property type="match status" value="1"/>
</dbReference>
<dbReference type="PANTHER" id="PTHR43464:SF92">
    <property type="entry name" value="SLR1071 PROTEIN"/>
    <property type="match status" value="1"/>
</dbReference>
<proteinExistence type="predicted"/>
<name>A0A6J4S715_9ACTN</name>
<evidence type="ECO:0000259" key="1">
    <source>
        <dbReference type="Pfam" id="PF08241"/>
    </source>
</evidence>
<dbReference type="InterPro" id="IPR013216">
    <property type="entry name" value="Methyltransf_11"/>
</dbReference>
<accession>A0A6J4S715</accession>
<feature type="domain" description="Methyltransferase type 11" evidence="1">
    <location>
        <begin position="56"/>
        <end position="154"/>
    </location>
</feature>
<protein>
    <recommendedName>
        <fullName evidence="1">Methyltransferase type 11 domain-containing protein</fullName>
    </recommendedName>
</protein>
<dbReference type="SUPFAM" id="SSF53335">
    <property type="entry name" value="S-adenosyl-L-methionine-dependent methyltransferases"/>
    <property type="match status" value="1"/>
</dbReference>
<dbReference type="GO" id="GO:0008757">
    <property type="term" value="F:S-adenosylmethionine-dependent methyltransferase activity"/>
    <property type="evidence" value="ECO:0007669"/>
    <property type="project" value="InterPro"/>
</dbReference>
<reference evidence="2" key="1">
    <citation type="submission" date="2020-02" db="EMBL/GenBank/DDBJ databases">
        <authorList>
            <person name="Meier V. D."/>
        </authorList>
    </citation>
    <scope>NUCLEOTIDE SEQUENCE</scope>
    <source>
        <strain evidence="2">AVDCRST_MAG05</strain>
    </source>
</reference>
<dbReference type="PANTHER" id="PTHR43464">
    <property type="entry name" value="METHYLTRANSFERASE"/>
    <property type="match status" value="1"/>
</dbReference>